<dbReference type="GO" id="GO:0050918">
    <property type="term" value="P:positive chemotaxis"/>
    <property type="evidence" value="ECO:0007669"/>
    <property type="project" value="TreeGrafter"/>
</dbReference>
<dbReference type="SUPFAM" id="SSF101801">
    <property type="entry name" value="Surface presentation of antigens (SPOA)"/>
    <property type="match status" value="1"/>
</dbReference>
<dbReference type="PRINTS" id="PR01339">
    <property type="entry name" value="TYPE3OMOPROT"/>
</dbReference>
<proteinExistence type="inferred from homology"/>
<dbReference type="InterPro" id="IPR001543">
    <property type="entry name" value="FliN-like_C"/>
</dbReference>
<evidence type="ECO:0000256" key="2">
    <source>
        <dbReference type="ARBA" id="ARBA00023026"/>
    </source>
</evidence>
<dbReference type="AlphaFoldDB" id="A0AAP5AFP1"/>
<evidence type="ECO:0000256" key="1">
    <source>
        <dbReference type="ARBA" id="ARBA00009226"/>
    </source>
</evidence>
<dbReference type="PANTHER" id="PTHR30034">
    <property type="entry name" value="FLAGELLAR MOTOR SWITCH PROTEIN FLIM"/>
    <property type="match status" value="1"/>
</dbReference>
<dbReference type="InterPro" id="IPR036429">
    <property type="entry name" value="SpoA-like_sf"/>
</dbReference>
<dbReference type="InterPro" id="IPR003283">
    <property type="entry name" value="T3SS_OMP_SpaO"/>
</dbReference>
<comment type="caution">
    <text evidence="4">The sequence shown here is derived from an EMBL/GenBank/DDBJ whole genome shotgun (WGS) entry which is preliminary data.</text>
</comment>
<dbReference type="EMBL" id="JAUTAS010000001">
    <property type="protein sequence ID" value="MDQ1107924.1"/>
    <property type="molecule type" value="Genomic_DNA"/>
</dbReference>
<evidence type="ECO:0000313" key="4">
    <source>
        <dbReference type="EMBL" id="MDQ1107924.1"/>
    </source>
</evidence>
<organism evidence="4 5">
    <name type="scientific">Stenotrophomonas rhizophila</name>
    <dbReference type="NCBI Taxonomy" id="216778"/>
    <lineage>
        <taxon>Bacteria</taxon>
        <taxon>Pseudomonadati</taxon>
        <taxon>Pseudomonadota</taxon>
        <taxon>Gammaproteobacteria</taxon>
        <taxon>Lysobacterales</taxon>
        <taxon>Lysobacteraceae</taxon>
        <taxon>Stenotrophomonas</taxon>
    </lineage>
</organism>
<accession>A0AAP5AFP1</accession>
<comment type="similarity">
    <text evidence="1">Belongs to the FliN/MopA/SpaO family.</text>
</comment>
<name>A0AAP5AFP1_9GAMM</name>
<dbReference type="Gene3D" id="2.30.330.10">
    <property type="entry name" value="SpoA-like"/>
    <property type="match status" value="1"/>
</dbReference>
<dbReference type="GO" id="GO:0009306">
    <property type="term" value="P:protein secretion"/>
    <property type="evidence" value="ECO:0007669"/>
    <property type="project" value="InterPro"/>
</dbReference>
<dbReference type="GO" id="GO:0071978">
    <property type="term" value="P:bacterial-type flagellum-dependent swarming motility"/>
    <property type="evidence" value="ECO:0007669"/>
    <property type="project" value="TreeGrafter"/>
</dbReference>
<dbReference type="RefSeq" id="WP_307106610.1">
    <property type="nucleotide sequence ID" value="NZ_JAUTAS010000001.1"/>
</dbReference>
<evidence type="ECO:0000313" key="5">
    <source>
        <dbReference type="Proteomes" id="UP001226084"/>
    </source>
</evidence>
<dbReference type="Proteomes" id="UP001226084">
    <property type="component" value="Unassembled WGS sequence"/>
</dbReference>
<protein>
    <submittedName>
        <fullName evidence="4">Type III secretion protein Q</fullName>
    </submittedName>
</protein>
<sequence length="316" mass="33312">MSARPWPFSTLTPAQATQAANLAAFARMGITPDQQPLPTRGAMLRFDVSGRGGVLRLAVAADLWCPAMLPAMGGLAWSELVDRNALACWLPGRPLLDIAAEPFHDAQVTLQDVVPINALAMGPGAQPCLPTAQGPAWIEHAGCAAAAPLAAPLRALRVRTDLGIARLCLPLHRLRGLAPGAVLLLDQLLPVARTGGRRLYSFDFTLETISVNTPFDFLDDDDGSAEIAPSAPAPTAATAPGIDIKRLPVNVDVVLCQLQHAVGELDGLQPGTVFHLPADAWKQLQLRVNGQLIARGELVQVGDQLGVQLAQAPVLP</sequence>
<feature type="domain" description="Flagellar motor switch protein FliN-like C-terminal" evidence="3">
    <location>
        <begin position="244"/>
        <end position="310"/>
    </location>
</feature>
<dbReference type="Pfam" id="PF01052">
    <property type="entry name" value="FliMN_C"/>
    <property type="match status" value="1"/>
</dbReference>
<gene>
    <name evidence="4" type="ORF">QE424_001083</name>
</gene>
<keyword evidence="2" id="KW-0843">Virulence</keyword>
<dbReference type="PANTHER" id="PTHR30034:SF5">
    <property type="entry name" value="SECRETION SYSTEM APPARATUS PROTEIN SSAQ"/>
    <property type="match status" value="1"/>
</dbReference>
<evidence type="ECO:0000259" key="3">
    <source>
        <dbReference type="Pfam" id="PF01052"/>
    </source>
</evidence>
<reference evidence="4" key="1">
    <citation type="submission" date="2023-07" db="EMBL/GenBank/DDBJ databases">
        <title>Functional and genomic diversity of the sorghum phyllosphere microbiome.</title>
        <authorList>
            <person name="Shade A."/>
        </authorList>
    </citation>
    <scope>NUCLEOTIDE SEQUENCE</scope>
    <source>
        <strain evidence="4">SORGH_AS_0457</strain>
    </source>
</reference>